<dbReference type="eggNOG" id="ENOG5033M02">
    <property type="taxonomic scope" value="Bacteria"/>
</dbReference>
<dbReference type="OrthoDB" id="1418365at2"/>
<keyword evidence="1" id="KW-0802">TPR repeat</keyword>
<keyword evidence="4" id="KW-1185">Reference proteome</keyword>
<dbReference type="PROSITE" id="PS50005">
    <property type="entry name" value="TPR"/>
    <property type="match status" value="1"/>
</dbReference>
<dbReference type="SUPFAM" id="SSF48452">
    <property type="entry name" value="TPR-like"/>
    <property type="match status" value="1"/>
</dbReference>
<dbReference type="RefSeq" id="WP_009580492.1">
    <property type="nucleotide sequence ID" value="NZ_AMZN01000046.1"/>
</dbReference>
<comment type="caution">
    <text evidence="3">The sequence shown here is derived from an EMBL/GenBank/DDBJ whole genome shotgun (WGS) entry which is preliminary data.</text>
</comment>
<evidence type="ECO:0000313" key="3">
    <source>
        <dbReference type="EMBL" id="ELR71010.1"/>
    </source>
</evidence>
<gene>
    <name evidence="3" type="ORF">C900_03140</name>
</gene>
<reference evidence="3 4" key="1">
    <citation type="submission" date="2012-12" db="EMBL/GenBank/DDBJ databases">
        <title>Genome assembly of Fulvivirga imtechensis AK7.</title>
        <authorList>
            <person name="Nupur N."/>
            <person name="Khatri I."/>
            <person name="Kumar R."/>
            <person name="Subramanian S."/>
            <person name="Pinnaka A."/>
        </authorList>
    </citation>
    <scope>NUCLEOTIDE SEQUENCE [LARGE SCALE GENOMIC DNA]</scope>
    <source>
        <strain evidence="3 4">AK7</strain>
    </source>
</reference>
<feature type="repeat" description="TPR" evidence="1">
    <location>
        <begin position="348"/>
        <end position="381"/>
    </location>
</feature>
<keyword evidence="2" id="KW-0732">Signal</keyword>
<organism evidence="3 4">
    <name type="scientific">Fulvivirga imtechensis AK7</name>
    <dbReference type="NCBI Taxonomy" id="1237149"/>
    <lineage>
        <taxon>Bacteria</taxon>
        <taxon>Pseudomonadati</taxon>
        <taxon>Bacteroidota</taxon>
        <taxon>Cytophagia</taxon>
        <taxon>Cytophagales</taxon>
        <taxon>Fulvivirgaceae</taxon>
        <taxon>Fulvivirga</taxon>
    </lineage>
</organism>
<evidence type="ECO:0000256" key="1">
    <source>
        <dbReference type="PROSITE-ProRule" id="PRU00339"/>
    </source>
</evidence>
<dbReference type="InterPro" id="IPR019734">
    <property type="entry name" value="TPR_rpt"/>
</dbReference>
<sequence>MKRIILLFFALALTPFGYSQDSLVFLKDVHFNSTFEKDIFHEHFSQAKDNYLALFMAINPQMDAATYDRFASHYQSQLDQIDLEKLKGKKPEKRIKAIYSSIHDRFLKKYELQNEFSSIFSDGFYNCVSASALYGMVFKGFDIPFIIKEKPTHVYVVAYPDTERILVETTDPTGGFITFSERYKQAFVEQMKKTKLISQEEYQAKTASQLFDQYYFADQEINLEELVGVQYTNDAIYKLEGQQLEAAYSQLEKAYLFYPTDKIISLLIAVNVEILDKNNYKNINDVQYLSKLSRFKEFGISREMMLGEFSRINDVYLINKGDAETYRKFYEALVAGIADDTLKQEIHYLYAYERGRILHNQGKYKDALPFFEDAFMLKPDNQDVNNALVTTLGRSLMYESDNLVVIKSLENYRQRHPQLAGNNLFNSALVNAYLLQCGRSFDLNKIDDAIRYKALFEKNFKPEMTIDATNIGRVYSLAAVYYFKKGYTAKAKSIIAQGLGYAPGNHELLVRQRMIK</sequence>
<dbReference type="Proteomes" id="UP000011135">
    <property type="component" value="Unassembled WGS sequence"/>
</dbReference>
<dbReference type="Gene3D" id="1.25.40.10">
    <property type="entry name" value="Tetratricopeptide repeat domain"/>
    <property type="match status" value="1"/>
</dbReference>
<protein>
    <submittedName>
        <fullName evidence="3">Uncharacterized protein</fullName>
    </submittedName>
</protein>
<evidence type="ECO:0000313" key="4">
    <source>
        <dbReference type="Proteomes" id="UP000011135"/>
    </source>
</evidence>
<name>L8JQ83_9BACT</name>
<proteinExistence type="predicted"/>
<dbReference type="SMART" id="SM00028">
    <property type="entry name" value="TPR"/>
    <property type="match status" value="2"/>
</dbReference>
<dbReference type="InterPro" id="IPR011990">
    <property type="entry name" value="TPR-like_helical_dom_sf"/>
</dbReference>
<dbReference type="EMBL" id="AMZN01000046">
    <property type="protein sequence ID" value="ELR71010.1"/>
    <property type="molecule type" value="Genomic_DNA"/>
</dbReference>
<dbReference type="AlphaFoldDB" id="L8JQ83"/>
<evidence type="ECO:0000256" key="2">
    <source>
        <dbReference type="SAM" id="SignalP"/>
    </source>
</evidence>
<accession>L8JQ83</accession>
<feature type="chain" id="PRO_5003993977" evidence="2">
    <location>
        <begin position="20"/>
        <end position="516"/>
    </location>
</feature>
<feature type="signal peptide" evidence="2">
    <location>
        <begin position="1"/>
        <end position="19"/>
    </location>
</feature>